<feature type="domain" description="Formylmethanofuran dehydrogenase subunit E" evidence="1">
    <location>
        <begin position="43"/>
        <end position="192"/>
    </location>
</feature>
<dbReference type="Pfam" id="PF02663">
    <property type="entry name" value="FmdE"/>
    <property type="match status" value="1"/>
</dbReference>
<proteinExistence type="predicted"/>
<dbReference type="EMBL" id="FPHM01000084">
    <property type="protein sequence ID" value="SFV64359.1"/>
    <property type="molecule type" value="Genomic_DNA"/>
</dbReference>
<dbReference type="Gene3D" id="3.30.1330.130">
    <property type="match status" value="1"/>
</dbReference>
<gene>
    <name evidence="2" type="ORF">MNB_SV-13-2106</name>
</gene>
<sequence length="199" mass="21844">MNYPNFFDTLPTIELQDPLSGFLGTFEKGIIEFSYLDVVKSAGHSCPTVAGAYLCTLKGLKALYPNEIAQRGAIRVEFAQNQTEGVAGVIGAVISNITGATTDYGFHGIGGNFDRRDLMFFNQDIDATVQFSRVDTGATVSVNYNPNSIPASPEMQPLMQKIMQGVATPNEKKQFGEVWQERVEAIFANMDKIVTTQMR</sequence>
<accession>A0A1W1CEZ6</accession>
<evidence type="ECO:0000313" key="2">
    <source>
        <dbReference type="EMBL" id="SFV64359.1"/>
    </source>
</evidence>
<name>A0A1W1CEZ6_9ZZZZ</name>
<evidence type="ECO:0000259" key="1">
    <source>
        <dbReference type="Pfam" id="PF02663"/>
    </source>
</evidence>
<protein>
    <recommendedName>
        <fullName evidence="1">Formylmethanofuran dehydrogenase subunit E domain-containing protein</fullName>
    </recommendedName>
</protein>
<dbReference type="AlphaFoldDB" id="A0A1W1CEZ6"/>
<reference evidence="2" key="1">
    <citation type="submission" date="2016-10" db="EMBL/GenBank/DDBJ databases">
        <authorList>
            <person name="de Groot N.N."/>
        </authorList>
    </citation>
    <scope>NUCLEOTIDE SEQUENCE</scope>
</reference>
<organism evidence="2">
    <name type="scientific">hydrothermal vent metagenome</name>
    <dbReference type="NCBI Taxonomy" id="652676"/>
    <lineage>
        <taxon>unclassified sequences</taxon>
        <taxon>metagenomes</taxon>
        <taxon>ecological metagenomes</taxon>
    </lineage>
</organism>
<dbReference type="InterPro" id="IPR003814">
    <property type="entry name" value="FmdEsu_dom"/>
</dbReference>